<name>A0A2B7JQU3_CUTAC</name>
<dbReference type="Gene3D" id="3.90.1170.40">
    <property type="entry name" value="Molybdopterin biosynthesis MoaE subunit"/>
    <property type="match status" value="1"/>
</dbReference>
<dbReference type="OMA" id="WKHQFFA"/>
<dbReference type="AlphaFoldDB" id="A0A2B7JQU3"/>
<dbReference type="CDD" id="cd00756">
    <property type="entry name" value="MoaE"/>
    <property type="match status" value="1"/>
</dbReference>
<dbReference type="Pfam" id="PF02391">
    <property type="entry name" value="MoaE"/>
    <property type="match status" value="1"/>
</dbReference>
<dbReference type="GO" id="GO:0006777">
    <property type="term" value="P:Mo-molybdopterin cofactor biosynthetic process"/>
    <property type="evidence" value="ECO:0007669"/>
    <property type="project" value="InterPro"/>
</dbReference>
<dbReference type="GeneID" id="92856480"/>
<evidence type="ECO:0000313" key="4">
    <source>
        <dbReference type="Proteomes" id="UP000256621"/>
    </source>
</evidence>
<reference evidence="1 4" key="2">
    <citation type="submission" date="2018-08" db="EMBL/GenBank/DDBJ databases">
        <title>Genome sequencing of Cutibacterium acnes KCOM 1315.</title>
        <authorList>
            <person name="Kook J.-K."/>
            <person name="Park S.-N."/>
            <person name="Lim Y.K."/>
        </authorList>
    </citation>
    <scope>NUCLEOTIDE SEQUENCE [LARGE SCALE GENOMIC DNA]</scope>
    <source>
        <strain evidence="1 4">KCOM 1315</strain>
    </source>
</reference>
<evidence type="ECO:0000313" key="3">
    <source>
        <dbReference type="Proteomes" id="UP000226191"/>
    </source>
</evidence>
<sequence length="140" mass="14832">MHAKISDEPLNVAKVVSLVSDDRSGAVVTFTGVVRNHDGGQSITAIDYSAHPHATQILADLVEQCATRDGVHGVAAEHRIGHVEVGGTAMVVAVSADHRGQAFEAACEFVDAVKESLPVWKCQWLTDGSHEWAGLPGEEP</sequence>
<dbReference type="RefSeq" id="WP_002516732.1">
    <property type="nucleotide sequence ID" value="NZ_AP022844.1"/>
</dbReference>
<dbReference type="EMBL" id="MVCE01000002">
    <property type="protein sequence ID" value="PGF34835.1"/>
    <property type="molecule type" value="Genomic_DNA"/>
</dbReference>
<evidence type="ECO:0000313" key="2">
    <source>
        <dbReference type="EMBL" id="PGF34835.1"/>
    </source>
</evidence>
<dbReference type="Proteomes" id="UP000256621">
    <property type="component" value="Chromosome"/>
</dbReference>
<reference evidence="2 3" key="1">
    <citation type="submission" date="2017-02" db="EMBL/GenBank/DDBJ databases">
        <title>Prevalence of linear plasmids in Cutibacterium acnes isolates obtained from cancerous prostatic tissue.</title>
        <authorList>
            <person name="Davidsson S."/>
            <person name="Bruggemann H."/>
        </authorList>
    </citation>
    <scope>NUCLEOTIDE SEQUENCE [LARGE SCALE GENOMIC DNA]</scope>
    <source>
        <strain evidence="2 3">11-78</strain>
    </source>
</reference>
<organism evidence="2 3">
    <name type="scientific">Cutibacterium acnes</name>
    <name type="common">Propionibacterium acnes</name>
    <dbReference type="NCBI Taxonomy" id="1747"/>
    <lineage>
        <taxon>Bacteria</taxon>
        <taxon>Bacillati</taxon>
        <taxon>Actinomycetota</taxon>
        <taxon>Actinomycetes</taxon>
        <taxon>Propionibacteriales</taxon>
        <taxon>Propionibacteriaceae</taxon>
        <taxon>Cutibacterium</taxon>
    </lineage>
</organism>
<dbReference type="EMBL" id="CP031442">
    <property type="protein sequence ID" value="AXM06611.1"/>
    <property type="molecule type" value="Genomic_DNA"/>
</dbReference>
<proteinExistence type="predicted"/>
<protein>
    <submittedName>
        <fullName evidence="2">Molybdenum cofactor biosynthesis protein MoaE</fullName>
    </submittedName>
</protein>
<dbReference type="OrthoDB" id="9794429at2"/>
<evidence type="ECO:0000313" key="1">
    <source>
        <dbReference type="EMBL" id="AXM06611.1"/>
    </source>
</evidence>
<dbReference type="SUPFAM" id="SSF54690">
    <property type="entry name" value="Molybdopterin synthase subunit MoaE"/>
    <property type="match status" value="1"/>
</dbReference>
<gene>
    <name evidence="2" type="ORF">B1B09_04195</name>
    <name evidence="1" type="ORF">DXN06_05220</name>
</gene>
<dbReference type="InterPro" id="IPR003448">
    <property type="entry name" value="Mopterin_biosynth_MoaE"/>
</dbReference>
<dbReference type="PANTHER" id="PTHR23404">
    <property type="entry name" value="MOLYBDOPTERIN SYNTHASE RELATED"/>
    <property type="match status" value="1"/>
</dbReference>
<accession>A0A2B7JQU3</accession>
<dbReference type="InterPro" id="IPR036563">
    <property type="entry name" value="MoaE_sf"/>
</dbReference>
<dbReference type="Proteomes" id="UP000226191">
    <property type="component" value="Unassembled WGS sequence"/>
</dbReference>